<keyword evidence="7 8" id="KW-0472">Membrane</keyword>
<dbReference type="KEGG" id="mcak:MCCS_01050"/>
<dbReference type="EMBL" id="CP021059">
    <property type="protein sequence ID" value="ARQ05777.1"/>
    <property type="molecule type" value="Genomic_DNA"/>
</dbReference>
<gene>
    <name evidence="9" type="primary">mrpE</name>
    <name evidence="9" type="ORF">MCCS_01050</name>
</gene>
<keyword evidence="10" id="KW-1185">Reference proteome</keyword>
<name>A0A1W7A830_9STAP</name>
<keyword evidence="3" id="KW-0050">Antiport</keyword>
<keyword evidence="5 8" id="KW-0812">Transmembrane</keyword>
<keyword evidence="3" id="KW-0813">Transport</keyword>
<dbReference type="OrthoDB" id="9800498at2"/>
<evidence type="ECO:0000256" key="7">
    <source>
        <dbReference type="ARBA" id="ARBA00023136"/>
    </source>
</evidence>
<dbReference type="AlphaFoldDB" id="A0A1W7A830"/>
<dbReference type="InterPro" id="IPR002758">
    <property type="entry name" value="Cation_antiport_E"/>
</dbReference>
<comment type="similarity">
    <text evidence="2">Belongs to the CPA3 antiporters (TC 2.A.63) subunit E family.</text>
</comment>
<evidence type="ECO:0000313" key="10">
    <source>
        <dbReference type="Proteomes" id="UP000194154"/>
    </source>
</evidence>
<sequence>MHRKQVSDIQVLLNLFIALIWVLMVDEDQIYISTFVKGYLIGIVIIYIMHRFLGTKFYLFKVISLIKLLLLFNIELFTSSMSTLYYILFASKKVSPGLVTYSTELQEEWQLTCLIVLIILTPGSIVMRVSHDNKMLFIHTLHSKDSEMKKLYHSIKRYEKVLIEVSQK</sequence>
<dbReference type="Proteomes" id="UP000194154">
    <property type="component" value="Chromosome"/>
</dbReference>
<protein>
    <submittedName>
        <fullName evidence="9">Na(+)/H(+) antiporter subunit E</fullName>
    </submittedName>
</protein>
<comment type="subcellular location">
    <subcellularLocation>
        <location evidence="1">Cell membrane</location>
        <topology evidence="1">Multi-pass membrane protein</topology>
    </subcellularLocation>
</comment>
<dbReference type="NCBIfam" id="NF006517">
    <property type="entry name" value="PRK08965.1-1"/>
    <property type="match status" value="1"/>
</dbReference>
<dbReference type="GO" id="GO:0015297">
    <property type="term" value="F:antiporter activity"/>
    <property type="evidence" value="ECO:0007669"/>
    <property type="project" value="UniProtKB-KW"/>
</dbReference>
<keyword evidence="4" id="KW-1003">Cell membrane</keyword>
<keyword evidence="6 8" id="KW-1133">Transmembrane helix</keyword>
<proteinExistence type="inferred from homology"/>
<dbReference type="GeneID" id="35294262"/>
<evidence type="ECO:0000256" key="6">
    <source>
        <dbReference type="ARBA" id="ARBA00022989"/>
    </source>
</evidence>
<dbReference type="Pfam" id="PF01899">
    <property type="entry name" value="MNHE"/>
    <property type="match status" value="1"/>
</dbReference>
<evidence type="ECO:0000256" key="5">
    <source>
        <dbReference type="ARBA" id="ARBA00022692"/>
    </source>
</evidence>
<feature type="transmembrane region" description="Helical" evidence="8">
    <location>
        <begin position="30"/>
        <end position="48"/>
    </location>
</feature>
<accession>A0A1W7A830</accession>
<evidence type="ECO:0000256" key="4">
    <source>
        <dbReference type="ARBA" id="ARBA00022475"/>
    </source>
</evidence>
<evidence type="ECO:0000256" key="2">
    <source>
        <dbReference type="ARBA" id="ARBA00006228"/>
    </source>
</evidence>
<feature type="transmembrane region" description="Helical" evidence="8">
    <location>
        <begin position="68"/>
        <end position="89"/>
    </location>
</feature>
<dbReference type="PANTHER" id="PTHR34584:SF1">
    <property type="entry name" value="NA(+)_H(+) ANTIPORTER SUBUNIT E1"/>
    <property type="match status" value="1"/>
</dbReference>
<reference evidence="9 10" key="1">
    <citation type="journal article" date="2017" name="Int. J. Syst. Evol. Microbiol.">
        <title>Macrococcus canis sp. nov., a skin bacterium associated with infections in dogs.</title>
        <authorList>
            <person name="Gobeli Brawand S."/>
            <person name="Cotting K."/>
            <person name="Gomez-Sanz E."/>
            <person name="Collaud A."/>
            <person name="Thomann A."/>
            <person name="Brodard I."/>
            <person name="Rodriguez-Campos S."/>
            <person name="Strauss C."/>
            <person name="Perreten V."/>
        </authorList>
    </citation>
    <scope>NUCLEOTIDE SEQUENCE [LARGE SCALE GENOMIC DNA]</scope>
    <source>
        <strain evidence="9 10">KM45013</strain>
    </source>
</reference>
<dbReference type="GO" id="GO:0008324">
    <property type="term" value="F:monoatomic cation transmembrane transporter activity"/>
    <property type="evidence" value="ECO:0007669"/>
    <property type="project" value="InterPro"/>
</dbReference>
<dbReference type="STRING" id="1855823.MCCS_01050"/>
<dbReference type="RefSeq" id="WP_086041497.1">
    <property type="nucleotide sequence ID" value="NZ_CBCRZA010000011.1"/>
</dbReference>
<evidence type="ECO:0000313" key="9">
    <source>
        <dbReference type="EMBL" id="ARQ05777.1"/>
    </source>
</evidence>
<evidence type="ECO:0000256" key="8">
    <source>
        <dbReference type="SAM" id="Phobius"/>
    </source>
</evidence>
<evidence type="ECO:0000256" key="1">
    <source>
        <dbReference type="ARBA" id="ARBA00004651"/>
    </source>
</evidence>
<feature type="transmembrane region" description="Helical" evidence="8">
    <location>
        <begin position="7"/>
        <end position="24"/>
    </location>
</feature>
<feature type="transmembrane region" description="Helical" evidence="8">
    <location>
        <begin position="109"/>
        <end position="129"/>
    </location>
</feature>
<dbReference type="GO" id="GO:0005886">
    <property type="term" value="C:plasma membrane"/>
    <property type="evidence" value="ECO:0007669"/>
    <property type="project" value="UniProtKB-SubCell"/>
</dbReference>
<dbReference type="PANTHER" id="PTHR34584">
    <property type="entry name" value="NA(+)/H(+) ANTIPORTER SUBUNIT E1"/>
    <property type="match status" value="1"/>
</dbReference>
<organism evidence="9 10">
    <name type="scientific">Macrococcoides canis</name>
    <dbReference type="NCBI Taxonomy" id="1855823"/>
    <lineage>
        <taxon>Bacteria</taxon>
        <taxon>Bacillati</taxon>
        <taxon>Bacillota</taxon>
        <taxon>Bacilli</taxon>
        <taxon>Bacillales</taxon>
        <taxon>Staphylococcaceae</taxon>
        <taxon>Macrococcoides</taxon>
    </lineage>
</organism>
<evidence type="ECO:0000256" key="3">
    <source>
        <dbReference type="ARBA" id="ARBA00022449"/>
    </source>
</evidence>